<reference evidence="1 2" key="1">
    <citation type="submission" date="2007-06" db="EMBL/GenBank/DDBJ databases">
        <title>The Genome Sequence of Coccidioides posadasii RMSCC_3488.</title>
        <authorList>
            <consortium name="Coccidioides Genome Resources Consortium"/>
            <consortium name="The Broad Institute Genome Sequencing Platform"/>
            <person name="Henn M.R."/>
            <person name="Sykes S."/>
            <person name="Young S."/>
            <person name="Jaffe D."/>
            <person name="Berlin A."/>
            <person name="Alvarez P."/>
            <person name="Butler J."/>
            <person name="Gnerre S."/>
            <person name="Grabherr M."/>
            <person name="Mauceli E."/>
            <person name="Brockman W."/>
            <person name="Kodira C."/>
            <person name="Alvarado L."/>
            <person name="Zeng Q."/>
            <person name="Crawford M."/>
            <person name="Antoine C."/>
            <person name="Devon K."/>
            <person name="Galgiani J."/>
            <person name="Orsborn K."/>
            <person name="Lewis M.L."/>
            <person name="Nusbaum C."/>
            <person name="Galagan J."/>
            <person name="Birren B."/>
        </authorList>
    </citation>
    <scope>NUCLEOTIDE SEQUENCE [LARGE SCALE GENOMIC DNA]</scope>
    <source>
        <strain evidence="1 2">RMSCC 3488</strain>
    </source>
</reference>
<sequence>MKWQTHVPYGEQIWPRIHLVAVASVGSHDNAAWLKTIFALTSQAKRKSRVRLIATRQAMCTVRRASVTHGIRRRTAQSQLYQKWPLHAALRRRAAATERTHWCVSGKEISTKLACRQKEGFISGHDMAD</sequence>
<organism evidence="1 2">
    <name type="scientific">Coccidioides posadasii RMSCC 3488</name>
    <dbReference type="NCBI Taxonomy" id="454284"/>
    <lineage>
        <taxon>Eukaryota</taxon>
        <taxon>Fungi</taxon>
        <taxon>Dikarya</taxon>
        <taxon>Ascomycota</taxon>
        <taxon>Pezizomycotina</taxon>
        <taxon>Eurotiomycetes</taxon>
        <taxon>Eurotiomycetidae</taxon>
        <taxon>Onygenales</taxon>
        <taxon>Onygenaceae</taxon>
        <taxon>Coccidioides</taxon>
    </lineage>
</organism>
<dbReference type="EMBL" id="DS268109">
    <property type="protein sequence ID" value="KMM66217.1"/>
    <property type="molecule type" value="Genomic_DNA"/>
</dbReference>
<gene>
    <name evidence="1" type="ORF">CPAG_02557</name>
</gene>
<reference evidence="2" key="3">
    <citation type="journal article" date="2010" name="Genome Res.">
        <title>Population genomic sequencing of Coccidioides fungi reveals recent hybridization and transposon control.</title>
        <authorList>
            <person name="Neafsey D.E."/>
            <person name="Barker B.M."/>
            <person name="Sharpton T.J."/>
            <person name="Stajich J.E."/>
            <person name="Park D.J."/>
            <person name="Whiston E."/>
            <person name="Hung C.-Y."/>
            <person name="McMahan C."/>
            <person name="White J."/>
            <person name="Sykes S."/>
            <person name="Heiman D."/>
            <person name="Young S."/>
            <person name="Zeng Q."/>
            <person name="Abouelleil A."/>
            <person name="Aftuck L."/>
            <person name="Bessette D."/>
            <person name="Brown A."/>
            <person name="FitzGerald M."/>
            <person name="Lui A."/>
            <person name="Macdonald J.P."/>
            <person name="Priest M."/>
            <person name="Orbach M.J."/>
            <person name="Galgiani J.N."/>
            <person name="Kirkland T.N."/>
            <person name="Cole G.T."/>
            <person name="Birren B.W."/>
            <person name="Henn M.R."/>
            <person name="Taylor J.W."/>
            <person name="Rounsley S.D."/>
        </authorList>
    </citation>
    <scope>NUCLEOTIDE SEQUENCE [LARGE SCALE GENOMIC DNA]</scope>
    <source>
        <strain evidence="2">RMSCC 3488</strain>
    </source>
</reference>
<evidence type="ECO:0000313" key="2">
    <source>
        <dbReference type="Proteomes" id="UP000054567"/>
    </source>
</evidence>
<name>A0A0J6I4C1_COCPO</name>
<accession>A0A0J6I4C1</accession>
<evidence type="ECO:0000313" key="1">
    <source>
        <dbReference type="EMBL" id="KMM66217.1"/>
    </source>
</evidence>
<protein>
    <submittedName>
        <fullName evidence="1">Uncharacterized protein</fullName>
    </submittedName>
</protein>
<proteinExistence type="predicted"/>
<dbReference type="AlphaFoldDB" id="A0A0J6I4C1"/>
<dbReference type="VEuPathDB" id="FungiDB:CPAG_02557"/>
<dbReference type="Proteomes" id="UP000054567">
    <property type="component" value="Unassembled WGS sequence"/>
</dbReference>
<reference evidence="2" key="2">
    <citation type="journal article" date="2009" name="Genome Res.">
        <title>Comparative genomic analyses of the human fungal pathogens Coccidioides and their relatives.</title>
        <authorList>
            <person name="Sharpton T.J."/>
            <person name="Stajich J.E."/>
            <person name="Rounsley S.D."/>
            <person name="Gardner M.J."/>
            <person name="Wortman J.R."/>
            <person name="Jordar V.S."/>
            <person name="Maiti R."/>
            <person name="Kodira C.D."/>
            <person name="Neafsey D.E."/>
            <person name="Zeng Q."/>
            <person name="Hung C.-Y."/>
            <person name="McMahan C."/>
            <person name="Muszewska A."/>
            <person name="Grynberg M."/>
            <person name="Mandel M.A."/>
            <person name="Kellner E.M."/>
            <person name="Barker B.M."/>
            <person name="Galgiani J.N."/>
            <person name="Orbach M.J."/>
            <person name="Kirkland T.N."/>
            <person name="Cole G.T."/>
            <person name="Henn M.R."/>
            <person name="Birren B.W."/>
            <person name="Taylor J.W."/>
        </authorList>
    </citation>
    <scope>NUCLEOTIDE SEQUENCE [LARGE SCALE GENOMIC DNA]</scope>
    <source>
        <strain evidence="2">RMSCC 3488</strain>
    </source>
</reference>